<dbReference type="RefSeq" id="WP_215619056.1">
    <property type="nucleotide sequence ID" value="NZ_JADOER010000011.1"/>
</dbReference>
<evidence type="ECO:0000313" key="6">
    <source>
        <dbReference type="Proteomes" id="UP001196661"/>
    </source>
</evidence>
<dbReference type="Gene3D" id="3.40.190.10">
    <property type="entry name" value="Periplasmic binding protein-like II"/>
    <property type="match status" value="2"/>
</dbReference>
<dbReference type="InterPro" id="IPR050811">
    <property type="entry name" value="Phosphate_ABC_transporter"/>
</dbReference>
<evidence type="ECO:0000259" key="4">
    <source>
        <dbReference type="Pfam" id="PF12849"/>
    </source>
</evidence>
<evidence type="ECO:0000313" key="5">
    <source>
        <dbReference type="EMBL" id="MBT9313176.1"/>
    </source>
</evidence>
<evidence type="ECO:0000256" key="3">
    <source>
        <dbReference type="SAM" id="Phobius"/>
    </source>
</evidence>
<keyword evidence="6" id="KW-1185">Reference proteome</keyword>
<feature type="domain" description="PBP" evidence="4">
    <location>
        <begin position="82"/>
        <end position="324"/>
    </location>
</feature>
<dbReference type="Pfam" id="PF12849">
    <property type="entry name" value="PBP_like_2"/>
    <property type="match status" value="1"/>
</dbReference>
<feature type="region of interest" description="Disordered" evidence="2">
    <location>
        <begin position="1"/>
        <end position="32"/>
    </location>
</feature>
<dbReference type="Proteomes" id="UP001196661">
    <property type="component" value="Unassembled WGS sequence"/>
</dbReference>
<keyword evidence="3" id="KW-0812">Transmembrane</keyword>
<dbReference type="PANTHER" id="PTHR30570:SF1">
    <property type="entry name" value="PHOSPHATE-BINDING PROTEIN PSTS"/>
    <property type="match status" value="1"/>
</dbReference>
<keyword evidence="3" id="KW-0472">Membrane</keyword>
<keyword evidence="1" id="KW-0732">Signal</keyword>
<name>A0ABS5Y5X8_9CYAN</name>
<evidence type="ECO:0000256" key="1">
    <source>
        <dbReference type="ARBA" id="ARBA00022729"/>
    </source>
</evidence>
<proteinExistence type="predicted"/>
<comment type="caution">
    <text evidence="5">The sequence shown here is derived from an EMBL/GenBank/DDBJ whole genome shotgun (WGS) entry which is preliminary data.</text>
</comment>
<dbReference type="Pfam" id="PF16258">
    <property type="entry name" value="DUF4912"/>
    <property type="match status" value="7"/>
</dbReference>
<dbReference type="EMBL" id="JADOER010000011">
    <property type="protein sequence ID" value="MBT9313176.1"/>
    <property type="molecule type" value="Genomic_DNA"/>
</dbReference>
<sequence>MKEPKASQHTRLHPWSSPQNEPSSHQGVPRPVPRRRRMSLARFIAIVLSTAAVTQMTGTSLSTAKAQSFGQNPDGFPIPASLPDGTTLKLDGSTSMRLTNEAVEQRFEAQYDNIDIELRASRTDQAFEELINGDIDILATGRPLTEEEKAQGVVEVPLEQREKLAIILGPDNLFPTEDDPSTPDIESNLTFEQFARMFRGEITNWSEVGGPDLPIRFVDRPEYSDTRRALSTYTVFDGQPFATGSTAAPTADDETETVINALGENGIGYAVVSQVADRDDVRIIPMHQTLPDDPRYPYSQYRAYVYKEGADPAALAFLGFATSAPGQEVIGAPAGAAAGAAPAAAPPPPEGINPEVVNPEVVNPEEVVPPKDGAAAGKGIFPWWWLGLLALIPLLWLALRGLSSGGAAAPPVAAAPPAPRMVVTPRNCREGYAYWEVSKTLLDQAKNAGPHAVKVRLYDVTGNGPDAPLPNNFTAEFDGLEHSQDLHFPIPVDGRTYRGEVGYLGRDNQWHTWATSDPVKVPVCPQGNKATARPQKKALNAGLVGLAAAGAAGAGAAVAKAGTKRTLPPSRMVLTPRTSRQGYTYWEVPQERIEAAKQEGGKTKQVRLYDVTGRLPNAQLPDPILQVHCKEPDTDRLLPIERPDRDYVAQMGYLTPENRWLPLAKSNVVRVPAQPTPIDQIGQAKSAAPLGALGAGAMATGLAATGLKDALQPEAPKINLAAPVEVKVEVASPEEFQVQWTMAKDQKLALLNNAAYHPVVKLHDVTGLDFERQPSHRVTVHPVTAGDFNGNTAAKVLPVPQCDRDYLAELGYDHNNTWVSLGQSKTTQVKCPVNVAAPVESVSIEVLSPEEFQVKWVMPKAQKQALLTEDVYRPLVKLKDMTGKDMAGMGTDQPAAQNIFTHGVTAGDFDGNTAAKVLPVPQCDHDYLAELGYDHNNTWVSLGQSRLTFVKCPVNVKAPVENIAIAVQSPEELQVQWAMAEDQKQTLLDDDAYTPQVKIYDVTGIDWAAQPSHSVTVHPVTEHTFSGNTAAMAVPVSRCDRDYLAELGYGDAQGKWTALGHSHHVHVKCPVNVKAPVENLSIAVVSPDEFQVQWAMAEDQKQTLLNDNAYTPEVKILDVTGINLDQQPAHGVTVHTIQPKDFDGNTAAMQLPVPQCGRDYLAELGYRHGNTWVSLGKSRHTHVQCPVNVKAPVQTVLIEVRSPEEFQVRWFMPEDQKLALLNDGAYTPHGAYTLLIKIHDVTDMDLSQQPAHRVVTYPITHRDFDGNNASMLLPIPQCDRDYLAELGYNHDGDWVSLGKSRYSYVKCPVNLEAPVEDLAMEVRSADECQVQWTMTADQKRVLLADQAYVPEVKIHDVTGIDLDRQPAHSTTTHAVLRDNFNDNTGAMVLPISQCDRDYLAELGYHHGHTWVSLGRSAHVHVACPPPPAPEPDTNLLSGLGAGALAVGLVQPPSSTEQGPTCRQRLTIDSQHHTYSLDKPKMLELQSRAQQVVLPPGCYILTLEQPATANPREPHMVIWIYGGRFVNQQTNVEAASTWSTLNGYGDSLTLTVIEPTTICALYFNTVPNPEQGQLTLLILKDE</sequence>
<dbReference type="InterPro" id="IPR024370">
    <property type="entry name" value="PBP_domain"/>
</dbReference>
<evidence type="ECO:0000256" key="2">
    <source>
        <dbReference type="SAM" id="MobiDB-lite"/>
    </source>
</evidence>
<keyword evidence="3" id="KW-1133">Transmembrane helix</keyword>
<accession>A0ABS5Y5X8</accession>
<feature type="transmembrane region" description="Helical" evidence="3">
    <location>
        <begin position="40"/>
        <end position="58"/>
    </location>
</feature>
<protein>
    <submittedName>
        <fullName evidence="5">DUF4912 domain-containing protein</fullName>
    </submittedName>
</protein>
<dbReference type="SUPFAM" id="SSF53850">
    <property type="entry name" value="Periplasmic binding protein-like II"/>
    <property type="match status" value="1"/>
</dbReference>
<reference evidence="5 6" key="1">
    <citation type="journal article" date="2021" name="Mar. Drugs">
        <title>Genome Reduction and Secondary Metabolism of the Marine Sponge-Associated Cyanobacterium Leptothoe.</title>
        <authorList>
            <person name="Konstantinou D."/>
            <person name="Popin R.V."/>
            <person name="Fewer D.P."/>
            <person name="Sivonen K."/>
            <person name="Gkelis S."/>
        </authorList>
    </citation>
    <scope>NUCLEOTIDE SEQUENCE [LARGE SCALE GENOMIC DNA]</scope>
    <source>
        <strain evidence="5 6">TAU-MAC 1615</strain>
    </source>
</reference>
<organism evidence="5 6">
    <name type="scientific">Leptothoe kymatousa TAU-MAC 1615</name>
    <dbReference type="NCBI Taxonomy" id="2364775"/>
    <lineage>
        <taxon>Bacteria</taxon>
        <taxon>Bacillati</taxon>
        <taxon>Cyanobacteriota</taxon>
        <taxon>Cyanophyceae</taxon>
        <taxon>Nodosilineales</taxon>
        <taxon>Cymatolegaceae</taxon>
        <taxon>Leptothoe</taxon>
        <taxon>Leptothoe kymatousa</taxon>
    </lineage>
</organism>
<dbReference type="PANTHER" id="PTHR30570">
    <property type="entry name" value="PERIPLASMIC PHOSPHATE BINDING COMPONENT OF PHOSPHATE ABC TRANSPORTER"/>
    <property type="match status" value="1"/>
</dbReference>
<feature type="compositionally biased region" description="Polar residues" evidence="2">
    <location>
        <begin position="16"/>
        <end position="26"/>
    </location>
</feature>
<dbReference type="InterPro" id="IPR032585">
    <property type="entry name" value="DUF4912"/>
</dbReference>
<gene>
    <name evidence="5" type="ORF">IXB28_13235</name>
</gene>